<dbReference type="PROSITE" id="PS51257">
    <property type="entry name" value="PROKAR_LIPOPROTEIN"/>
    <property type="match status" value="1"/>
</dbReference>
<dbReference type="EMBL" id="OX291502">
    <property type="protein sequence ID" value="CAI1591025.1"/>
    <property type="molecule type" value="Genomic_DNA"/>
</dbReference>
<reference evidence="1" key="1">
    <citation type="submission" date="2022-08" db="EMBL/GenBank/DDBJ databases">
        <authorList>
            <person name="Byrne P K."/>
        </authorList>
    </citation>
    <scope>NUCLEOTIDE SEQUENCE</scope>
    <source>
        <strain evidence="1">UCD650</strain>
    </source>
</reference>
<name>A0ABN8VEA2_SACEU</name>
<protein>
    <submittedName>
        <fullName evidence="1">Uncharacterized protein</fullName>
    </submittedName>
</protein>
<keyword evidence="2" id="KW-1185">Reference proteome</keyword>
<evidence type="ECO:0000313" key="1">
    <source>
        <dbReference type="EMBL" id="CAI1591025.1"/>
    </source>
</evidence>
<evidence type="ECO:0000313" key="2">
    <source>
        <dbReference type="Proteomes" id="UP001152964"/>
    </source>
</evidence>
<gene>
    <name evidence="1" type="primary">U6500L03080</name>
    <name evidence="1" type="ORF">SEUBUCD650_0L03080</name>
</gene>
<accession>A0ABN8VEA2</accession>
<dbReference type="Proteomes" id="UP001152964">
    <property type="component" value="Chromosome 12"/>
</dbReference>
<sequence>MLSNLKNNCKNLFFGKNNSVCILAVSCAGGFNVCFASRRIIGKTENRKKLCLKSISDIYERDRVAGPVAGAAARCAKRSHEGGFRPAGVWAGVERVARRLACSGYPPRSTKTLQARLGAVAQPHRSYCPRWAVVEIRGSRFAASVRTMRFLSTLLRSVALRYRSASIIVLL</sequence>
<proteinExistence type="predicted"/>
<organism evidence="1 2">
    <name type="scientific">Saccharomyces eubayanus</name>
    <name type="common">Yeast</name>
    <dbReference type="NCBI Taxonomy" id="1080349"/>
    <lineage>
        <taxon>Eukaryota</taxon>
        <taxon>Fungi</taxon>
        <taxon>Dikarya</taxon>
        <taxon>Ascomycota</taxon>
        <taxon>Saccharomycotina</taxon>
        <taxon>Saccharomycetes</taxon>
        <taxon>Saccharomycetales</taxon>
        <taxon>Saccharomycetaceae</taxon>
        <taxon>Saccharomyces</taxon>
    </lineage>
</organism>